<dbReference type="Pfam" id="PF12704">
    <property type="entry name" value="MacB_PCD"/>
    <property type="match status" value="1"/>
</dbReference>
<organism evidence="9">
    <name type="scientific">hydrothermal vent metagenome</name>
    <dbReference type="NCBI Taxonomy" id="652676"/>
    <lineage>
        <taxon>unclassified sequences</taxon>
        <taxon>metagenomes</taxon>
        <taxon>ecological metagenomes</taxon>
    </lineage>
</organism>
<evidence type="ECO:0000256" key="6">
    <source>
        <dbReference type="SAM" id="Phobius"/>
    </source>
</evidence>
<sequence length="406" mass="45028">MIWSLSWKNMWRSPVRSGVIIGAISIGMFAGVFASTFMKGWMNQRLESGVETEVSYIQIHHPEFRDNFDLKMLMINGRQVSNEILNIKGVDGTSPRIVLQSMASSAETGAGVKIIGVDPEREKTTSNLYRYITKGNYFESIRKNPVVIGQKLADKLNVRLKSKIIITLQDSEGNITGGVFRVCGIFDTGNNMFEEANLFVKNQDLQKLAVIADGAVHEITVHISEPRELEAIKKQIVEKYPGLEVLSWKEITPELGYINEIGNMYTYIFVIIILLALGFGIVNTMLMVVLERIKELGMLMAIGMSKKRIFLMLMLETIFLTLTGGMIGIIMGIALTVATAKTGIDLSMYAVGLEDMGYASIIFPVLEPGMVLVISILVILTGIVASIYPARKALKYNPADAIRIDM</sequence>
<gene>
    <name evidence="9" type="ORF">MNBD_BACTEROID01-210</name>
</gene>
<evidence type="ECO:0008006" key="10">
    <source>
        <dbReference type="Google" id="ProtNLM"/>
    </source>
</evidence>
<evidence type="ECO:0000256" key="3">
    <source>
        <dbReference type="ARBA" id="ARBA00022692"/>
    </source>
</evidence>
<name>A0A3B0TZ92_9ZZZZ</name>
<feature type="transmembrane region" description="Helical" evidence="6">
    <location>
        <begin position="358"/>
        <end position="388"/>
    </location>
</feature>
<protein>
    <recommendedName>
        <fullName evidence="10">ABC transporter permease</fullName>
    </recommendedName>
</protein>
<feature type="domain" description="ABC3 transporter permease C-terminal" evidence="7">
    <location>
        <begin position="268"/>
        <end position="398"/>
    </location>
</feature>
<keyword evidence="3 6" id="KW-0812">Transmembrane</keyword>
<dbReference type="InterPro" id="IPR051447">
    <property type="entry name" value="Lipoprotein-release_system"/>
</dbReference>
<feature type="transmembrane region" description="Helical" evidence="6">
    <location>
        <begin position="310"/>
        <end position="338"/>
    </location>
</feature>
<proteinExistence type="predicted"/>
<dbReference type="Pfam" id="PF02687">
    <property type="entry name" value="FtsX"/>
    <property type="match status" value="1"/>
</dbReference>
<dbReference type="GO" id="GO:0044874">
    <property type="term" value="P:lipoprotein localization to outer membrane"/>
    <property type="evidence" value="ECO:0007669"/>
    <property type="project" value="TreeGrafter"/>
</dbReference>
<accession>A0A3B0TZ92</accession>
<keyword evidence="2" id="KW-1003">Cell membrane</keyword>
<feature type="domain" description="MacB-like periplasmic core" evidence="8">
    <location>
        <begin position="19"/>
        <end position="237"/>
    </location>
</feature>
<evidence type="ECO:0000256" key="2">
    <source>
        <dbReference type="ARBA" id="ARBA00022475"/>
    </source>
</evidence>
<evidence type="ECO:0000259" key="7">
    <source>
        <dbReference type="Pfam" id="PF02687"/>
    </source>
</evidence>
<comment type="subcellular location">
    <subcellularLocation>
        <location evidence="1">Cell membrane</location>
        <topology evidence="1">Multi-pass membrane protein</topology>
    </subcellularLocation>
</comment>
<dbReference type="PANTHER" id="PTHR30489:SF0">
    <property type="entry name" value="LIPOPROTEIN-RELEASING SYSTEM TRANSMEMBRANE PROTEIN LOLE"/>
    <property type="match status" value="1"/>
</dbReference>
<dbReference type="AlphaFoldDB" id="A0A3B0TZ92"/>
<reference evidence="9" key="1">
    <citation type="submission" date="2018-06" db="EMBL/GenBank/DDBJ databases">
        <authorList>
            <person name="Zhirakovskaya E."/>
        </authorList>
    </citation>
    <scope>NUCLEOTIDE SEQUENCE</scope>
</reference>
<evidence type="ECO:0000256" key="1">
    <source>
        <dbReference type="ARBA" id="ARBA00004651"/>
    </source>
</evidence>
<evidence type="ECO:0000256" key="4">
    <source>
        <dbReference type="ARBA" id="ARBA00022989"/>
    </source>
</evidence>
<dbReference type="EMBL" id="UOEP01000145">
    <property type="protein sequence ID" value="VAW21433.1"/>
    <property type="molecule type" value="Genomic_DNA"/>
</dbReference>
<keyword evidence="4 6" id="KW-1133">Transmembrane helix</keyword>
<feature type="transmembrane region" description="Helical" evidence="6">
    <location>
        <begin position="264"/>
        <end position="290"/>
    </location>
</feature>
<evidence type="ECO:0000259" key="8">
    <source>
        <dbReference type="Pfam" id="PF12704"/>
    </source>
</evidence>
<dbReference type="InterPro" id="IPR003838">
    <property type="entry name" value="ABC3_permease_C"/>
</dbReference>
<evidence type="ECO:0000313" key="9">
    <source>
        <dbReference type="EMBL" id="VAW21433.1"/>
    </source>
</evidence>
<dbReference type="InterPro" id="IPR025857">
    <property type="entry name" value="MacB_PCD"/>
</dbReference>
<evidence type="ECO:0000256" key="5">
    <source>
        <dbReference type="ARBA" id="ARBA00023136"/>
    </source>
</evidence>
<dbReference type="PANTHER" id="PTHR30489">
    <property type="entry name" value="LIPOPROTEIN-RELEASING SYSTEM TRANSMEMBRANE PROTEIN LOLE"/>
    <property type="match status" value="1"/>
</dbReference>
<keyword evidence="5 6" id="KW-0472">Membrane</keyword>
<dbReference type="GO" id="GO:0098797">
    <property type="term" value="C:plasma membrane protein complex"/>
    <property type="evidence" value="ECO:0007669"/>
    <property type="project" value="TreeGrafter"/>
</dbReference>